<evidence type="ECO:0000256" key="4">
    <source>
        <dbReference type="ARBA" id="ARBA00022833"/>
    </source>
</evidence>
<evidence type="ECO:0000259" key="8">
    <source>
        <dbReference type="Pfam" id="PF14766"/>
    </source>
</evidence>
<feature type="compositionally biased region" description="Gly residues" evidence="7">
    <location>
        <begin position="85"/>
        <end position="97"/>
    </location>
</feature>
<dbReference type="GO" id="GO:0006606">
    <property type="term" value="P:protein import into nucleus"/>
    <property type="evidence" value="ECO:0007669"/>
    <property type="project" value="TreeGrafter"/>
</dbReference>
<dbReference type="InterPro" id="IPR028158">
    <property type="entry name" value="RPA_interact_N_dom"/>
</dbReference>
<evidence type="ECO:0000256" key="7">
    <source>
        <dbReference type="SAM" id="MobiDB-lite"/>
    </source>
</evidence>
<dbReference type="GO" id="GO:0005634">
    <property type="term" value="C:nucleus"/>
    <property type="evidence" value="ECO:0007669"/>
    <property type="project" value="UniProtKB-SubCell"/>
</dbReference>
<feature type="compositionally biased region" description="Polar residues" evidence="7">
    <location>
        <begin position="8"/>
        <end position="27"/>
    </location>
</feature>
<dbReference type="PANTHER" id="PTHR31742:SF1">
    <property type="entry name" value="RPA-INTERACTING PROTEIN"/>
    <property type="match status" value="1"/>
</dbReference>
<evidence type="ECO:0000256" key="1">
    <source>
        <dbReference type="ARBA" id="ARBA00004123"/>
    </source>
</evidence>
<organism evidence="10 11">
    <name type="scientific">Triparma verrucosa</name>
    <dbReference type="NCBI Taxonomy" id="1606542"/>
    <lineage>
        <taxon>Eukaryota</taxon>
        <taxon>Sar</taxon>
        <taxon>Stramenopiles</taxon>
        <taxon>Ochrophyta</taxon>
        <taxon>Bolidophyceae</taxon>
        <taxon>Parmales</taxon>
        <taxon>Triparmaceae</taxon>
        <taxon>Triparma</taxon>
    </lineage>
</organism>
<evidence type="ECO:0000256" key="3">
    <source>
        <dbReference type="ARBA" id="ARBA00022771"/>
    </source>
</evidence>
<dbReference type="AlphaFoldDB" id="A0A9W7KVG9"/>
<evidence type="ECO:0000313" key="10">
    <source>
        <dbReference type="EMBL" id="GMI13172.1"/>
    </source>
</evidence>
<dbReference type="InterPro" id="IPR028159">
    <property type="entry name" value="RPA_interact_C_dom"/>
</dbReference>
<feature type="compositionally biased region" description="Basic and acidic residues" evidence="7">
    <location>
        <begin position="38"/>
        <end position="58"/>
    </location>
</feature>
<evidence type="ECO:0000256" key="6">
    <source>
        <dbReference type="SAM" id="Coils"/>
    </source>
</evidence>
<comment type="caution">
    <text evidence="10">The sequence shown here is derived from an EMBL/GenBank/DDBJ whole genome shotgun (WGS) entry which is preliminary data.</text>
</comment>
<evidence type="ECO:0000259" key="9">
    <source>
        <dbReference type="Pfam" id="PF14768"/>
    </source>
</evidence>
<dbReference type="Pfam" id="PF14768">
    <property type="entry name" value="RPA_interact_C"/>
    <property type="match status" value="1"/>
</dbReference>
<keyword evidence="2" id="KW-0479">Metal-binding</keyword>
<protein>
    <recommendedName>
        <fullName evidence="12">RPA-interacting protein C-terminal domain-containing protein</fullName>
    </recommendedName>
</protein>
<feature type="domain" description="RPA-interacting protein C-terminal" evidence="9">
    <location>
        <begin position="256"/>
        <end position="335"/>
    </location>
</feature>
<feature type="domain" description="RPA-interacting protein N-terminal" evidence="8">
    <location>
        <begin position="30"/>
        <end position="67"/>
    </location>
</feature>
<dbReference type="GO" id="GO:0008270">
    <property type="term" value="F:zinc ion binding"/>
    <property type="evidence" value="ECO:0007669"/>
    <property type="project" value="UniProtKB-KW"/>
</dbReference>
<keyword evidence="5" id="KW-0539">Nucleus</keyword>
<feature type="compositionally biased region" description="Basic and acidic residues" evidence="7">
    <location>
        <begin position="170"/>
        <end position="182"/>
    </location>
</feature>
<dbReference type="Proteomes" id="UP001165160">
    <property type="component" value="Unassembled WGS sequence"/>
</dbReference>
<feature type="region of interest" description="Disordered" evidence="7">
    <location>
        <begin position="137"/>
        <end position="187"/>
    </location>
</feature>
<feature type="compositionally biased region" description="Acidic residues" evidence="7">
    <location>
        <begin position="137"/>
        <end position="156"/>
    </location>
</feature>
<evidence type="ECO:0008006" key="12">
    <source>
        <dbReference type="Google" id="ProtNLM"/>
    </source>
</evidence>
<dbReference type="EMBL" id="BRXX01000459">
    <property type="protein sequence ID" value="GMI13172.1"/>
    <property type="molecule type" value="Genomic_DNA"/>
</dbReference>
<name>A0A9W7KVG9_9STRA</name>
<evidence type="ECO:0000256" key="2">
    <source>
        <dbReference type="ARBA" id="ARBA00022723"/>
    </source>
</evidence>
<keyword evidence="11" id="KW-1185">Reference proteome</keyword>
<reference evidence="11" key="1">
    <citation type="journal article" date="2023" name="Commun. Biol.">
        <title>Genome analysis of Parmales, the sister group of diatoms, reveals the evolutionary specialization of diatoms from phago-mixotrophs to photoautotrophs.</title>
        <authorList>
            <person name="Ban H."/>
            <person name="Sato S."/>
            <person name="Yoshikawa S."/>
            <person name="Yamada K."/>
            <person name="Nakamura Y."/>
            <person name="Ichinomiya M."/>
            <person name="Sato N."/>
            <person name="Blanc-Mathieu R."/>
            <person name="Endo H."/>
            <person name="Kuwata A."/>
            <person name="Ogata H."/>
        </authorList>
    </citation>
    <scope>NUCLEOTIDE SEQUENCE [LARGE SCALE GENOMIC DNA]</scope>
    <source>
        <strain evidence="11">NIES 3699</strain>
    </source>
</reference>
<feature type="region of interest" description="Disordered" evidence="7">
    <location>
        <begin position="1"/>
        <end position="103"/>
    </location>
</feature>
<feature type="coiled-coil region" evidence="6">
    <location>
        <begin position="195"/>
        <end position="234"/>
    </location>
</feature>
<keyword evidence="4" id="KW-0862">Zinc</keyword>
<keyword evidence="3" id="KW-0863">Zinc-finger</keyword>
<dbReference type="InterPro" id="IPR028156">
    <property type="entry name" value="RIP"/>
</dbReference>
<dbReference type="Pfam" id="PF14766">
    <property type="entry name" value="RPA_interact_N"/>
    <property type="match status" value="1"/>
</dbReference>
<gene>
    <name evidence="10" type="ORF">TrVE_jg128</name>
</gene>
<evidence type="ECO:0000313" key="11">
    <source>
        <dbReference type="Proteomes" id="UP001165160"/>
    </source>
</evidence>
<evidence type="ECO:0000256" key="5">
    <source>
        <dbReference type="ARBA" id="ARBA00023242"/>
    </source>
</evidence>
<sequence>MPPPPQTLPQSSVEPSSFDSLASVGNSRSRRVAPKSQNRPDLKKVLKERCLKRAREQRQNLINKRRSTPSPLGNPLSRENLFSPIGGGGGGGKGGEGSLSPIATGGVASAKELLDEELRIGGGGGMKRRIDMMMEEGDVDVDERDEQGERDEEDDGYDVKRASMSQSESRAQEREAPTRDYGDGWGDDEWGDGFKAVSEEEYAQLLEEIEREMREDEEIMLREYEENFASAEYEYVEQLGGEFNEGGGGEVGEAVLCPICESCDLVQTSADVILCCKRDCLRIDLINEGIDLKYLKENLANIFFQHAAGCPEKLKVMKDDQFGIVVLMAQCEACGEEYCVL</sequence>
<keyword evidence="6" id="KW-0175">Coiled coil</keyword>
<comment type="subcellular location">
    <subcellularLocation>
        <location evidence="1">Nucleus</location>
    </subcellularLocation>
</comment>
<dbReference type="PANTHER" id="PTHR31742">
    <property type="entry name" value="RPA-INTERACTING PROTEIN RPAIN"/>
    <property type="match status" value="1"/>
</dbReference>
<accession>A0A9W7KVG9</accession>
<proteinExistence type="predicted"/>